<dbReference type="Pfam" id="PF17902">
    <property type="entry name" value="SH3_10"/>
    <property type="match status" value="1"/>
</dbReference>
<evidence type="ECO:0000259" key="14">
    <source>
        <dbReference type="PROSITE" id="PS50021"/>
    </source>
</evidence>
<dbReference type="InterPro" id="IPR041573">
    <property type="entry name" value="Desmoplakin_Spectrin-like"/>
</dbReference>
<dbReference type="Pfam" id="PF21097">
    <property type="entry name" value="SR_plectin_7"/>
    <property type="match status" value="1"/>
</dbReference>
<dbReference type="PANTHER" id="PTHR23169:SF24">
    <property type="entry name" value="DYSTONIN"/>
    <property type="match status" value="1"/>
</dbReference>
<dbReference type="Gene3D" id="2.30.30.40">
    <property type="entry name" value="SH3 Domains"/>
    <property type="match status" value="1"/>
</dbReference>
<dbReference type="GO" id="GO:0042995">
    <property type="term" value="C:cell projection"/>
    <property type="evidence" value="ECO:0007669"/>
    <property type="project" value="UniProtKB-SubCell"/>
</dbReference>
<dbReference type="SUPFAM" id="SSF46966">
    <property type="entry name" value="Spectrin repeat"/>
    <property type="match status" value="4"/>
</dbReference>
<dbReference type="GO" id="GO:0031581">
    <property type="term" value="P:hemidesmosome assembly"/>
    <property type="evidence" value="ECO:0007669"/>
    <property type="project" value="TreeGrafter"/>
</dbReference>
<reference evidence="15" key="1">
    <citation type="submission" date="2022-07" db="EMBL/GenBank/DDBJ databases">
        <title>Chromosome-level genome of Muraenolepis orangiensis.</title>
        <authorList>
            <person name="Kim J."/>
        </authorList>
    </citation>
    <scope>NUCLEOTIDE SEQUENCE</scope>
    <source>
        <strain evidence="15">KU_S4_2022</strain>
        <tissue evidence="15">Muscle</tissue>
    </source>
</reference>
<dbReference type="GO" id="GO:0008017">
    <property type="term" value="F:microtubule binding"/>
    <property type="evidence" value="ECO:0007669"/>
    <property type="project" value="TreeGrafter"/>
</dbReference>
<keyword evidence="4" id="KW-0963">Cytoplasm</keyword>
<dbReference type="FunFam" id="1.20.58.60:FF:000010">
    <property type="entry name" value="plectin isoform X2"/>
    <property type="match status" value="1"/>
</dbReference>
<dbReference type="InterPro" id="IPR001715">
    <property type="entry name" value="CH_dom"/>
</dbReference>
<accession>A0A9Q0IVD6</accession>
<dbReference type="GO" id="GO:0042060">
    <property type="term" value="P:wound healing"/>
    <property type="evidence" value="ECO:0007669"/>
    <property type="project" value="TreeGrafter"/>
</dbReference>
<keyword evidence="5" id="KW-0597">Phosphoprotein</keyword>
<feature type="domain" description="Calponin-homology (CH)" evidence="14">
    <location>
        <begin position="358"/>
        <end position="462"/>
    </location>
</feature>
<evidence type="ECO:0000256" key="6">
    <source>
        <dbReference type="ARBA" id="ARBA00022737"/>
    </source>
</evidence>
<dbReference type="Gene3D" id="1.20.58.1060">
    <property type="match status" value="1"/>
</dbReference>
<feature type="domain" description="SH3" evidence="13">
    <location>
        <begin position="1046"/>
        <end position="1103"/>
    </location>
</feature>
<evidence type="ECO:0000313" key="16">
    <source>
        <dbReference type="Proteomes" id="UP001148018"/>
    </source>
</evidence>
<organism evidence="15 16">
    <name type="scientific">Muraenolepis orangiensis</name>
    <name type="common">Patagonian moray cod</name>
    <dbReference type="NCBI Taxonomy" id="630683"/>
    <lineage>
        <taxon>Eukaryota</taxon>
        <taxon>Metazoa</taxon>
        <taxon>Chordata</taxon>
        <taxon>Craniata</taxon>
        <taxon>Vertebrata</taxon>
        <taxon>Euteleostomi</taxon>
        <taxon>Actinopterygii</taxon>
        <taxon>Neopterygii</taxon>
        <taxon>Teleostei</taxon>
        <taxon>Neoteleostei</taxon>
        <taxon>Acanthomorphata</taxon>
        <taxon>Zeiogadaria</taxon>
        <taxon>Gadariae</taxon>
        <taxon>Gadiformes</taxon>
        <taxon>Muraenolepidoidei</taxon>
        <taxon>Muraenolepididae</taxon>
        <taxon>Muraenolepis</taxon>
    </lineage>
</organism>
<keyword evidence="7" id="KW-0009">Actin-binding</keyword>
<keyword evidence="11" id="KW-0175">Coiled coil</keyword>
<dbReference type="Gene3D" id="1.10.418.10">
    <property type="entry name" value="Calponin-like domain"/>
    <property type="match status" value="2"/>
</dbReference>
<evidence type="ECO:0000256" key="7">
    <source>
        <dbReference type="ARBA" id="ARBA00023203"/>
    </source>
</evidence>
<feature type="region of interest" description="Disordered" evidence="12">
    <location>
        <begin position="120"/>
        <end position="187"/>
    </location>
</feature>
<dbReference type="PROSITE" id="PS50002">
    <property type="entry name" value="SH3"/>
    <property type="match status" value="1"/>
</dbReference>
<dbReference type="InterPro" id="IPR043197">
    <property type="entry name" value="Plakin"/>
</dbReference>
<evidence type="ECO:0000256" key="1">
    <source>
        <dbReference type="ARBA" id="ARBA00004245"/>
    </source>
</evidence>
<dbReference type="GO" id="GO:0005925">
    <property type="term" value="C:focal adhesion"/>
    <property type="evidence" value="ECO:0007669"/>
    <property type="project" value="TreeGrafter"/>
</dbReference>
<evidence type="ECO:0000259" key="13">
    <source>
        <dbReference type="PROSITE" id="PS50002"/>
    </source>
</evidence>
<dbReference type="Pfam" id="PF00307">
    <property type="entry name" value="CH"/>
    <property type="match status" value="2"/>
</dbReference>
<dbReference type="GO" id="GO:0003779">
    <property type="term" value="F:actin binding"/>
    <property type="evidence" value="ECO:0007669"/>
    <property type="project" value="UniProtKB-KW"/>
</dbReference>
<sequence>MIAAAFLVLLRPYSIQCVLLLLLLLLGTIATILFLCCWHRKLRDGKHPIKSVLSGRPRSRVGLRSHHFRSEVCRHSPRHARRSVRARVLEEKPSLVEVPESEADSSALRKRKVKKRVQPDFYQSIQVTPTRKPSSSSGNPSLHCSMSSSADISDEEDYSVKSGSASPAPGDTLPWNLPRHERSKRKIQGGSILDPAERAVLRIADERDRVQKKTFTKWINQHLFKVRKHINDLYEDLRDGHNLISLLEVLSGDSLPRERDVLKTLRLVSASGACGVEQHGVALDDDKGPREKGRMRFHRLQNVQIALDYLKRRQVKLVNIRNDDITDGNPKLTLGLIWTIILHFQISEIHVDGESEDMTAKERLLFWSKQMTDGYVGVRCDNFTTSWRDGRLFNAIIHKYRPDLVDMSVVSTQSNRSNLEHAFGVAEQLGVARLLDPEDVDVQSPDEKSVITYVSTLYDSFPKVPDGVDGINANDVDIKWVEYQNMIKYLSQWIKHNVTVMSDRAFPNSPVELKALYTQYLQFKEHEIPLKEKEKTKIKHLYEMLEVWIEFGRIQLPHGHHPNDIEKEWGKLIVAMLEREKSLRPEVERLEMLQQIANRVQRDCVNGEDKLLLAKTALQSDAKRLEAGIQFQNEAEIAGYLLECENTLRQQVVDIQMLLDGKFPFADQLVQRVSKLRDDLLSLRTECSSVYNQGRTLTTEQTKMMISGISQSLNFTGPSLTPGGGVTAGSTFTSGLAPALTPGLQPQSLHGYMGADGGGGMEPTSLKHLKHGQIRKPLGKSSLLDANMPEEEVNMNFVQDLLRWVEEMQVQVDRGEWGTDLPSVETHIESFKSVHKAIEEFQMSLMEAKQSEMQMTLPLKLTYSEKINQLQSQYEKLLNCSRKRQNNLENLRDFVKRDYHADLMRELEEKEEVIKSVQDKAEGLLLQTHPARLTIEAYRAAMQTQWNWILQLCSCVEQHLKENTAYFQFFSEAKESLDCLKNLQDAIHRKYSCDRTSSLHKLEDLVQESMEEKEQLLQYCTTVAGLVGRSKAVVQLRPRNPDSPVRSSIPVKAICDYRQIEITIFKGDECVLASNSHRAKWKVISPGGNEAMVPSVCFTVPQPNREAVETASRIEQTYQDVLSLWHHSHVNMKSVVSWHYLMADIRAVRNWNVASIKTMSPGAHQQVLSNLDSHFEEFLEDSEESETFTVADRAHSEREVVACKQYYQDLLQEREESEYNRYISEVRNFRMHLEAHEEYLIRKIRTPLDREDLEQSLLRITEQEKKMCELEQLTDDLEVMKEKCQLFLNQASSSPSLPTLSSELNVLVQNMGQVFSMSSIFMDKLKTVSLVVKNSQRAEALVKVYESKLYEEDAVNCELKSIETIIGTLKHWRSEIDEKQEVFHDMEDELKKARSISERMFKVHNERDFDLDWHREKADQLCERWHSVHSQIDNRLRELESIGKSLKYYKDSYGSLDEWVRDMETAQLKAQENKPEDSKALAELLNQQKVLVAEIEQKHSRIAECQKHSEQYSSAVKDYELQLMTYRAMVDSQHKSPLKKRRMQNSSDTLQQEFMDLRTRYTALVTLMTQGVKFASETLRRAEDEE</sequence>
<dbReference type="Pfam" id="PF18373">
    <property type="entry name" value="Spectrin_2"/>
    <property type="match status" value="1"/>
</dbReference>
<comment type="caution">
    <text evidence="15">The sequence shown here is derived from an EMBL/GenBank/DDBJ whole genome shotgun (WGS) entry which is preliminary data.</text>
</comment>
<keyword evidence="3 10" id="KW-0728">SH3 domain</keyword>
<name>A0A9Q0IVD6_9TELE</name>
<dbReference type="GO" id="GO:0030056">
    <property type="term" value="C:hemidesmosome"/>
    <property type="evidence" value="ECO:0007669"/>
    <property type="project" value="TreeGrafter"/>
</dbReference>
<evidence type="ECO:0000256" key="4">
    <source>
        <dbReference type="ARBA" id="ARBA00022490"/>
    </source>
</evidence>
<dbReference type="GO" id="GO:0005198">
    <property type="term" value="F:structural molecule activity"/>
    <property type="evidence" value="ECO:0007669"/>
    <property type="project" value="TreeGrafter"/>
</dbReference>
<dbReference type="OrthoDB" id="18740at2759"/>
<evidence type="ECO:0000256" key="9">
    <source>
        <dbReference type="ARBA" id="ARBA00023273"/>
    </source>
</evidence>
<comment type="subcellular location">
    <subcellularLocation>
        <location evidence="2">Cell projection</location>
    </subcellularLocation>
    <subcellularLocation>
        <location evidence="1">Cytoplasm</location>
        <location evidence="1">Cytoskeleton</location>
    </subcellularLocation>
</comment>
<dbReference type="FunFam" id="1.10.418.10:FF:000002">
    <property type="entry name" value="Microtubule-actin cross-linking factor 1"/>
    <property type="match status" value="1"/>
</dbReference>
<dbReference type="GO" id="GO:0016020">
    <property type="term" value="C:membrane"/>
    <property type="evidence" value="ECO:0007669"/>
    <property type="project" value="TreeGrafter"/>
</dbReference>
<dbReference type="PROSITE" id="PS50021">
    <property type="entry name" value="CH"/>
    <property type="match status" value="2"/>
</dbReference>
<evidence type="ECO:0000256" key="11">
    <source>
        <dbReference type="SAM" id="Coils"/>
    </source>
</evidence>
<proteinExistence type="predicted"/>
<evidence type="ECO:0008006" key="17">
    <source>
        <dbReference type="Google" id="ProtNLM"/>
    </source>
</evidence>
<evidence type="ECO:0000313" key="15">
    <source>
        <dbReference type="EMBL" id="KAJ3610721.1"/>
    </source>
</evidence>
<evidence type="ECO:0000256" key="12">
    <source>
        <dbReference type="SAM" id="MobiDB-lite"/>
    </source>
</evidence>
<evidence type="ECO:0000256" key="10">
    <source>
        <dbReference type="PROSITE-ProRule" id="PRU00192"/>
    </source>
</evidence>
<evidence type="ECO:0000256" key="3">
    <source>
        <dbReference type="ARBA" id="ARBA00022443"/>
    </source>
</evidence>
<dbReference type="SUPFAM" id="SSF47576">
    <property type="entry name" value="Calponin-homology domain, CH-domain"/>
    <property type="match status" value="1"/>
</dbReference>
<feature type="domain" description="Calponin-homology (CH)" evidence="14">
    <location>
        <begin position="209"/>
        <end position="345"/>
    </location>
</feature>
<dbReference type="PANTHER" id="PTHR23169">
    <property type="entry name" value="ENVOPLAKIN"/>
    <property type="match status" value="1"/>
</dbReference>
<dbReference type="InterPro" id="IPR001589">
    <property type="entry name" value="Actinin_actin-bd_CS"/>
</dbReference>
<dbReference type="EMBL" id="JANIIK010000038">
    <property type="protein sequence ID" value="KAJ3610721.1"/>
    <property type="molecule type" value="Genomic_DNA"/>
</dbReference>
<feature type="non-terminal residue" evidence="15">
    <location>
        <position position="1586"/>
    </location>
</feature>
<dbReference type="Pfam" id="PF21020">
    <property type="entry name" value="Spectrin_4"/>
    <property type="match status" value="1"/>
</dbReference>
<dbReference type="FunFam" id="2.30.30.40:FF:000011">
    <property type="entry name" value="Microtubule-actin cross-linking factor 1"/>
    <property type="match status" value="1"/>
</dbReference>
<keyword evidence="16" id="KW-1185">Reference proteome</keyword>
<dbReference type="InterPro" id="IPR001452">
    <property type="entry name" value="SH3_domain"/>
</dbReference>
<dbReference type="PROSITE" id="PS00020">
    <property type="entry name" value="ACTININ_2"/>
    <property type="match status" value="1"/>
</dbReference>
<dbReference type="InterPro" id="IPR018159">
    <property type="entry name" value="Spectrin/alpha-actinin"/>
</dbReference>
<dbReference type="InterPro" id="IPR036872">
    <property type="entry name" value="CH_dom_sf"/>
</dbReference>
<feature type="coiled-coil region" evidence="11">
    <location>
        <begin position="1263"/>
        <end position="1290"/>
    </location>
</feature>
<feature type="coiled-coil region" evidence="11">
    <location>
        <begin position="900"/>
        <end position="927"/>
    </location>
</feature>
<feature type="compositionally biased region" description="Polar residues" evidence="12">
    <location>
        <begin position="121"/>
        <end position="151"/>
    </location>
</feature>
<dbReference type="CDD" id="cd00176">
    <property type="entry name" value="SPEC"/>
    <property type="match status" value="1"/>
</dbReference>
<keyword evidence="9" id="KW-0966">Cell projection</keyword>
<dbReference type="InterPro" id="IPR041615">
    <property type="entry name" value="Desmoplakin_SH3"/>
</dbReference>
<dbReference type="InterPro" id="IPR049538">
    <property type="entry name" value="PCN-like_spectrin-like_rpt"/>
</dbReference>
<keyword evidence="6" id="KW-0677">Repeat</keyword>
<dbReference type="GO" id="GO:0045104">
    <property type="term" value="P:intermediate filament cytoskeleton organization"/>
    <property type="evidence" value="ECO:0007669"/>
    <property type="project" value="InterPro"/>
</dbReference>
<dbReference type="PROSITE" id="PS00019">
    <property type="entry name" value="ACTININ_1"/>
    <property type="match status" value="1"/>
</dbReference>
<evidence type="ECO:0000256" key="8">
    <source>
        <dbReference type="ARBA" id="ARBA00023212"/>
    </source>
</evidence>
<evidence type="ECO:0000256" key="5">
    <source>
        <dbReference type="ARBA" id="ARBA00022553"/>
    </source>
</evidence>
<feature type="coiled-coil region" evidence="11">
    <location>
        <begin position="1369"/>
        <end position="1396"/>
    </location>
</feature>
<dbReference type="Pfam" id="PF21019">
    <property type="entry name" value="Spectrin_3"/>
    <property type="match status" value="1"/>
</dbReference>
<dbReference type="SMART" id="SM00033">
    <property type="entry name" value="CH"/>
    <property type="match status" value="2"/>
</dbReference>
<dbReference type="Proteomes" id="UP001148018">
    <property type="component" value="Unassembled WGS sequence"/>
</dbReference>
<gene>
    <name evidence="15" type="ORF">NHX12_022813</name>
</gene>
<evidence type="ECO:0000256" key="2">
    <source>
        <dbReference type="ARBA" id="ARBA00004316"/>
    </source>
</evidence>
<dbReference type="GO" id="GO:0005737">
    <property type="term" value="C:cytoplasm"/>
    <property type="evidence" value="ECO:0007669"/>
    <property type="project" value="TreeGrafter"/>
</dbReference>
<keyword evidence="8" id="KW-0206">Cytoskeleton</keyword>
<dbReference type="GO" id="GO:0005882">
    <property type="term" value="C:intermediate filament"/>
    <property type="evidence" value="ECO:0007669"/>
    <property type="project" value="TreeGrafter"/>
</dbReference>
<dbReference type="SMART" id="SM00150">
    <property type="entry name" value="SPEC"/>
    <property type="match status" value="4"/>
</dbReference>
<protein>
    <recommendedName>
        <fullName evidence="17">Dystonin</fullName>
    </recommendedName>
</protein>
<dbReference type="Gene3D" id="1.20.58.60">
    <property type="match status" value="6"/>
</dbReference>